<protein>
    <submittedName>
        <fullName evidence="1">Uncharacterized protein</fullName>
    </submittedName>
</protein>
<dbReference type="EMBL" id="GBXM01005001">
    <property type="protein sequence ID" value="JAI03577.1"/>
    <property type="molecule type" value="Transcribed_RNA"/>
</dbReference>
<accession>A0A0E9XMB6</accession>
<proteinExistence type="predicted"/>
<sequence length="79" mass="9310">MMKWLLDKSCEKFSLEGNQVWWRVHSSQSAGMLSEGWYVLVYSYGTNTVVNQELFCALVPWCTWPPHRSSKLENIRLKK</sequence>
<reference evidence="1" key="1">
    <citation type="submission" date="2014-11" db="EMBL/GenBank/DDBJ databases">
        <authorList>
            <person name="Amaro Gonzalez C."/>
        </authorList>
    </citation>
    <scope>NUCLEOTIDE SEQUENCE</scope>
</reference>
<evidence type="ECO:0000313" key="1">
    <source>
        <dbReference type="EMBL" id="JAI03577.1"/>
    </source>
</evidence>
<organism evidence="1">
    <name type="scientific">Anguilla anguilla</name>
    <name type="common">European freshwater eel</name>
    <name type="synonym">Muraena anguilla</name>
    <dbReference type="NCBI Taxonomy" id="7936"/>
    <lineage>
        <taxon>Eukaryota</taxon>
        <taxon>Metazoa</taxon>
        <taxon>Chordata</taxon>
        <taxon>Craniata</taxon>
        <taxon>Vertebrata</taxon>
        <taxon>Euteleostomi</taxon>
        <taxon>Actinopterygii</taxon>
        <taxon>Neopterygii</taxon>
        <taxon>Teleostei</taxon>
        <taxon>Anguilliformes</taxon>
        <taxon>Anguillidae</taxon>
        <taxon>Anguilla</taxon>
    </lineage>
</organism>
<dbReference type="AlphaFoldDB" id="A0A0E9XMB6"/>
<reference evidence="1" key="2">
    <citation type="journal article" date="2015" name="Fish Shellfish Immunol.">
        <title>Early steps in the European eel (Anguilla anguilla)-Vibrio vulnificus interaction in the gills: Role of the RtxA13 toxin.</title>
        <authorList>
            <person name="Callol A."/>
            <person name="Pajuelo D."/>
            <person name="Ebbesson L."/>
            <person name="Teles M."/>
            <person name="MacKenzie S."/>
            <person name="Amaro C."/>
        </authorList>
    </citation>
    <scope>NUCLEOTIDE SEQUENCE</scope>
</reference>
<name>A0A0E9XMB6_ANGAN</name>